<gene>
    <name evidence="1" type="ORF">RHMOL_Rhmol04G0218500</name>
</gene>
<evidence type="ECO:0000313" key="2">
    <source>
        <dbReference type="Proteomes" id="UP001062846"/>
    </source>
</evidence>
<comment type="caution">
    <text evidence="1">The sequence shown here is derived from an EMBL/GenBank/DDBJ whole genome shotgun (WGS) entry which is preliminary data.</text>
</comment>
<keyword evidence="2" id="KW-1185">Reference proteome</keyword>
<name>A0ACC0P5G2_RHOML</name>
<dbReference type="EMBL" id="CM046391">
    <property type="protein sequence ID" value="KAI8559973.1"/>
    <property type="molecule type" value="Genomic_DNA"/>
</dbReference>
<protein>
    <submittedName>
        <fullName evidence="1">Uncharacterized protein</fullName>
    </submittedName>
</protein>
<reference evidence="1" key="1">
    <citation type="submission" date="2022-02" db="EMBL/GenBank/DDBJ databases">
        <title>Plant Genome Project.</title>
        <authorList>
            <person name="Zhang R.-G."/>
        </authorList>
    </citation>
    <scope>NUCLEOTIDE SEQUENCE</scope>
    <source>
        <strain evidence="1">AT1</strain>
    </source>
</reference>
<dbReference type="Proteomes" id="UP001062846">
    <property type="component" value="Chromosome 4"/>
</dbReference>
<organism evidence="1 2">
    <name type="scientific">Rhododendron molle</name>
    <name type="common">Chinese azalea</name>
    <name type="synonym">Azalea mollis</name>
    <dbReference type="NCBI Taxonomy" id="49168"/>
    <lineage>
        <taxon>Eukaryota</taxon>
        <taxon>Viridiplantae</taxon>
        <taxon>Streptophyta</taxon>
        <taxon>Embryophyta</taxon>
        <taxon>Tracheophyta</taxon>
        <taxon>Spermatophyta</taxon>
        <taxon>Magnoliopsida</taxon>
        <taxon>eudicotyledons</taxon>
        <taxon>Gunneridae</taxon>
        <taxon>Pentapetalae</taxon>
        <taxon>asterids</taxon>
        <taxon>Ericales</taxon>
        <taxon>Ericaceae</taxon>
        <taxon>Ericoideae</taxon>
        <taxon>Rhodoreae</taxon>
        <taxon>Rhododendron</taxon>
    </lineage>
</organism>
<sequence>MPGSLTVIGDSRNLSRERDTRIPSNEGAKNICKGAMGSRSKFDNFLQACALYNNWWPMLSALMYVLVPMPCLFFGGGSTQFLISRDGGG</sequence>
<proteinExistence type="predicted"/>
<evidence type="ECO:0000313" key="1">
    <source>
        <dbReference type="EMBL" id="KAI8559973.1"/>
    </source>
</evidence>
<accession>A0ACC0P5G2</accession>